<evidence type="ECO:0008006" key="10">
    <source>
        <dbReference type="Google" id="ProtNLM"/>
    </source>
</evidence>
<evidence type="ECO:0000256" key="5">
    <source>
        <dbReference type="SAM" id="Coils"/>
    </source>
</evidence>
<feature type="domain" description="B box-type" evidence="7">
    <location>
        <begin position="67"/>
        <end position="105"/>
    </location>
</feature>
<dbReference type="PROSITE" id="PS00518">
    <property type="entry name" value="ZF_RING_1"/>
    <property type="match status" value="1"/>
</dbReference>
<feature type="coiled-coil region" evidence="5">
    <location>
        <begin position="138"/>
        <end position="165"/>
    </location>
</feature>
<sequence>DDLECEICSCNYDTTDHLPQKLPCDHIFCCKCLAKECTNGKNRCPTCRIPHNENSVEEIEISFLEGCPKHKKSLLYYYCHTHCLQICRQCTVTEHSDSECKITSIKEKLEGSKEDNICQANSTVIEINDIISALDDFVKKKESIISNLEVSIQKWKKEIEDATKSIANEIVATSKAENESYQGKVKV</sequence>
<dbReference type="InterPro" id="IPR001841">
    <property type="entry name" value="Znf_RING"/>
</dbReference>
<keyword evidence="3" id="KW-0862">Zinc</keyword>
<dbReference type="Gene3D" id="3.30.40.10">
    <property type="entry name" value="Zinc/RING finger domain, C3HC4 (zinc finger)"/>
    <property type="match status" value="1"/>
</dbReference>
<accession>A0AAV2SSQ0</accession>
<protein>
    <recommendedName>
        <fullName evidence="10">RING-type domain-containing protein</fullName>
    </recommendedName>
</protein>
<evidence type="ECO:0000259" key="6">
    <source>
        <dbReference type="PROSITE" id="PS50089"/>
    </source>
</evidence>
<evidence type="ECO:0000256" key="1">
    <source>
        <dbReference type="ARBA" id="ARBA00022723"/>
    </source>
</evidence>
<dbReference type="InterPro" id="IPR000315">
    <property type="entry name" value="Znf_B-box"/>
</dbReference>
<dbReference type="SUPFAM" id="SSF57850">
    <property type="entry name" value="RING/U-box"/>
    <property type="match status" value="1"/>
</dbReference>
<dbReference type="EMBL" id="CAXKWB010118937">
    <property type="protein sequence ID" value="CAL4236541.1"/>
    <property type="molecule type" value="Genomic_DNA"/>
</dbReference>
<evidence type="ECO:0000256" key="2">
    <source>
        <dbReference type="ARBA" id="ARBA00022771"/>
    </source>
</evidence>
<dbReference type="PROSITE" id="PS50119">
    <property type="entry name" value="ZF_BBOX"/>
    <property type="match status" value="1"/>
</dbReference>
<keyword evidence="1" id="KW-0479">Metal-binding</keyword>
<dbReference type="SMART" id="SM00184">
    <property type="entry name" value="RING"/>
    <property type="match status" value="1"/>
</dbReference>
<evidence type="ECO:0000256" key="4">
    <source>
        <dbReference type="PROSITE-ProRule" id="PRU00024"/>
    </source>
</evidence>
<evidence type="ECO:0000256" key="3">
    <source>
        <dbReference type="ARBA" id="ARBA00022833"/>
    </source>
</evidence>
<feature type="non-terminal residue" evidence="8">
    <location>
        <position position="187"/>
    </location>
</feature>
<comment type="caution">
    <text evidence="8">The sequence shown here is derived from an EMBL/GenBank/DDBJ whole genome shotgun (WGS) entry which is preliminary data.</text>
</comment>
<dbReference type="PROSITE" id="PS50089">
    <property type="entry name" value="ZF_RING_2"/>
    <property type="match status" value="1"/>
</dbReference>
<dbReference type="Pfam" id="PF13639">
    <property type="entry name" value="zf-RING_2"/>
    <property type="match status" value="1"/>
</dbReference>
<feature type="domain" description="RING-type" evidence="6">
    <location>
        <begin position="5"/>
        <end position="48"/>
    </location>
</feature>
<keyword evidence="2 4" id="KW-0863">Zinc-finger</keyword>
<keyword evidence="9" id="KW-1185">Reference proteome</keyword>
<dbReference type="AlphaFoldDB" id="A0AAV2SSQ0"/>
<evidence type="ECO:0000313" key="8">
    <source>
        <dbReference type="EMBL" id="CAL4236541.1"/>
    </source>
</evidence>
<gene>
    <name evidence="8" type="ORF">MNOR_LOCUS40253</name>
</gene>
<dbReference type="SUPFAM" id="SSF57845">
    <property type="entry name" value="B-box zinc-binding domain"/>
    <property type="match status" value="1"/>
</dbReference>
<dbReference type="InterPro" id="IPR013083">
    <property type="entry name" value="Znf_RING/FYVE/PHD"/>
</dbReference>
<evidence type="ECO:0000259" key="7">
    <source>
        <dbReference type="PROSITE" id="PS50119"/>
    </source>
</evidence>
<dbReference type="GO" id="GO:0008270">
    <property type="term" value="F:zinc ion binding"/>
    <property type="evidence" value="ECO:0007669"/>
    <property type="project" value="UniProtKB-KW"/>
</dbReference>
<keyword evidence="5" id="KW-0175">Coiled coil</keyword>
<evidence type="ECO:0000313" key="9">
    <source>
        <dbReference type="Proteomes" id="UP001497623"/>
    </source>
</evidence>
<dbReference type="InterPro" id="IPR017907">
    <property type="entry name" value="Znf_RING_CS"/>
</dbReference>
<name>A0AAV2SSQ0_MEGNR</name>
<organism evidence="8 9">
    <name type="scientific">Meganyctiphanes norvegica</name>
    <name type="common">Northern krill</name>
    <name type="synonym">Thysanopoda norvegica</name>
    <dbReference type="NCBI Taxonomy" id="48144"/>
    <lineage>
        <taxon>Eukaryota</taxon>
        <taxon>Metazoa</taxon>
        <taxon>Ecdysozoa</taxon>
        <taxon>Arthropoda</taxon>
        <taxon>Crustacea</taxon>
        <taxon>Multicrustacea</taxon>
        <taxon>Malacostraca</taxon>
        <taxon>Eumalacostraca</taxon>
        <taxon>Eucarida</taxon>
        <taxon>Euphausiacea</taxon>
        <taxon>Euphausiidae</taxon>
        <taxon>Meganyctiphanes</taxon>
    </lineage>
</organism>
<feature type="non-terminal residue" evidence="8">
    <location>
        <position position="1"/>
    </location>
</feature>
<proteinExistence type="predicted"/>
<dbReference type="Proteomes" id="UP001497623">
    <property type="component" value="Unassembled WGS sequence"/>
</dbReference>
<reference evidence="8 9" key="1">
    <citation type="submission" date="2024-05" db="EMBL/GenBank/DDBJ databases">
        <authorList>
            <person name="Wallberg A."/>
        </authorList>
    </citation>
    <scope>NUCLEOTIDE SEQUENCE [LARGE SCALE GENOMIC DNA]</scope>
</reference>